<gene>
    <name evidence="6" type="primary">OTULIN</name>
</gene>
<feature type="compositionally biased region" description="Low complexity" evidence="4">
    <location>
        <begin position="178"/>
        <end position="190"/>
    </location>
</feature>
<comment type="similarity">
    <text evidence="2">Belongs to the peptidase C65 family. Otulin subfamily.</text>
</comment>
<dbReference type="PRINTS" id="PR02057">
    <property type="entry name" value="PROTEINF105B"/>
</dbReference>
<dbReference type="RefSeq" id="XP_015271666.1">
    <property type="nucleotide sequence ID" value="XM_015416180.1"/>
</dbReference>
<keyword evidence="5" id="KW-1185">Reference proteome</keyword>
<sequence>MSSEKTQPPRTPVNGGKSGLAAASAAAGEEAKPAGPKSGPERQVCASSAGVSALTDSTKRFRLCTSQEPASLGGRSSPGEGSRSGPGMLQHKARRASSPSSTTDEKPKKSVFPLRLTRGKKEKHAPHDKNLSSTGTSRKGKPTSVAKEDGPCPTERPRTEVLPAFRPSRENYSKGDVKPSAVSSPVGSSVDYEEDMYRDAEEIEREKEWLVCGAGTSVSPENKLSVAPEVDIMDYCQKEWRGSTSSAKRMRKGYEAVSQRFVSIRRVRGDNYCAVRATLFQALSQTLRLPDWLRNKDLMLLPEHLMAKYDWIAEWQKLTGKAENWTEEIKGCLLLLKQKWESISAMKTLAERQAACDELFAGEEDEYRLYEAVKFLMLNTAVKLYEDNQKGLEVPEFSWLLFARDTSSDPFQLMKNHLNQLGHTGGLEQVEMFLLAYTLQHSLHVYRLYKYGTDEFLALYPSGPEEGWPVVTLITEDDRHYNVPVRMCEETSL</sequence>
<dbReference type="GeneID" id="107114631"/>
<evidence type="ECO:0000313" key="5">
    <source>
        <dbReference type="Proteomes" id="UP000694871"/>
    </source>
</evidence>
<accession>A0ABM1KD79</accession>
<evidence type="ECO:0000256" key="2">
    <source>
        <dbReference type="ARBA" id="ARBA00010267"/>
    </source>
</evidence>
<comment type="subcellular location">
    <subcellularLocation>
        <location evidence="1">Cytoplasm</location>
    </subcellularLocation>
</comment>
<dbReference type="Pfam" id="PF16218">
    <property type="entry name" value="Peptidase_C101"/>
    <property type="match status" value="1"/>
</dbReference>
<evidence type="ECO:0000256" key="1">
    <source>
        <dbReference type="ARBA" id="ARBA00004496"/>
    </source>
</evidence>
<feature type="compositionally biased region" description="Low complexity" evidence="4">
    <location>
        <begin position="73"/>
        <end position="87"/>
    </location>
</feature>
<dbReference type="PANTHER" id="PTHR33662">
    <property type="entry name" value="OTU DEUBIQUITINASE WITH LINEAR LINKAGE-SPECIFICITY A-RELATED"/>
    <property type="match status" value="1"/>
</dbReference>
<feature type="compositionally biased region" description="Polar residues" evidence="4">
    <location>
        <begin position="45"/>
        <end position="56"/>
    </location>
</feature>
<dbReference type="PANTHER" id="PTHR33662:SF2">
    <property type="entry name" value="UBIQUITIN THIOESTERASE OTULIN"/>
    <property type="match status" value="1"/>
</dbReference>
<keyword evidence="3" id="KW-0963">Cytoplasm</keyword>
<feature type="compositionally biased region" description="Basic and acidic residues" evidence="4">
    <location>
        <begin position="146"/>
        <end position="159"/>
    </location>
</feature>
<evidence type="ECO:0000313" key="6">
    <source>
        <dbReference type="RefSeq" id="XP_015271666.1"/>
    </source>
</evidence>
<proteinExistence type="inferred from homology"/>
<evidence type="ECO:0000256" key="4">
    <source>
        <dbReference type="SAM" id="MobiDB-lite"/>
    </source>
</evidence>
<dbReference type="PRINTS" id="PR02055">
    <property type="entry name" value="PROTEINF105"/>
</dbReference>
<protein>
    <submittedName>
        <fullName evidence="6">Ubiquitin thioesterase otulin isoform X1</fullName>
    </submittedName>
</protein>
<dbReference type="Proteomes" id="UP000694871">
    <property type="component" value="Unplaced"/>
</dbReference>
<organism evidence="5 6">
    <name type="scientific">Gekko japonicus</name>
    <name type="common">Schlegel's Japanese gecko</name>
    <dbReference type="NCBI Taxonomy" id="146911"/>
    <lineage>
        <taxon>Eukaryota</taxon>
        <taxon>Metazoa</taxon>
        <taxon>Chordata</taxon>
        <taxon>Craniata</taxon>
        <taxon>Vertebrata</taxon>
        <taxon>Euteleostomi</taxon>
        <taxon>Lepidosauria</taxon>
        <taxon>Squamata</taxon>
        <taxon>Bifurcata</taxon>
        <taxon>Gekkota</taxon>
        <taxon>Gekkonidae</taxon>
        <taxon>Gekkoninae</taxon>
        <taxon>Gekko</taxon>
    </lineage>
</organism>
<dbReference type="InterPro" id="IPR023237">
    <property type="entry name" value="Otulin"/>
</dbReference>
<feature type="region of interest" description="Disordered" evidence="4">
    <location>
        <begin position="1"/>
        <end position="190"/>
    </location>
</feature>
<feature type="compositionally biased region" description="Low complexity" evidence="4">
    <location>
        <begin position="19"/>
        <end position="36"/>
    </location>
</feature>
<evidence type="ECO:0000256" key="3">
    <source>
        <dbReference type="ARBA" id="ARBA00022490"/>
    </source>
</evidence>
<feature type="compositionally biased region" description="Basic and acidic residues" evidence="4">
    <location>
        <begin position="167"/>
        <end position="177"/>
    </location>
</feature>
<dbReference type="InterPro" id="IPR023235">
    <property type="entry name" value="FAM105"/>
</dbReference>
<reference evidence="6" key="1">
    <citation type="submission" date="2025-08" db="UniProtKB">
        <authorList>
            <consortium name="RefSeq"/>
        </authorList>
    </citation>
    <scope>IDENTIFICATION</scope>
</reference>
<name>A0ABM1KD79_GEKJA</name>